<evidence type="ECO:0000256" key="9">
    <source>
        <dbReference type="RuleBase" id="RU364024"/>
    </source>
</evidence>
<feature type="non-terminal residue" evidence="11">
    <location>
        <position position="1"/>
    </location>
</feature>
<evidence type="ECO:0000259" key="10">
    <source>
        <dbReference type="Pfam" id="PF18307"/>
    </source>
</evidence>
<evidence type="ECO:0000256" key="8">
    <source>
        <dbReference type="ARBA" id="ARBA00023242"/>
    </source>
</evidence>
<evidence type="ECO:0000313" key="12">
    <source>
        <dbReference type="Proteomes" id="UP000789342"/>
    </source>
</evidence>
<comment type="caution">
    <text evidence="11">The sequence shown here is derived from an EMBL/GenBank/DDBJ whole genome shotgun (WGS) entry which is preliminary data.</text>
</comment>
<evidence type="ECO:0000256" key="2">
    <source>
        <dbReference type="ARBA" id="ARBA00004123"/>
    </source>
</evidence>
<keyword evidence="7 9" id="KW-0234">DNA repair</keyword>
<keyword evidence="8 9" id="KW-0539">Nucleus</keyword>
<sequence length="430" mass="48754">MSLLFDEEGLSKSELKQWIKSDKESLAKFDESFDKLTKLQMIEQNERVVLNRSFRRSFQDCLTGSGARQSFGIPLEKHKSKPLDASLLDQHAIEKWESILHFMVGTEKSHIPSASVLKVVTKANLMEENNRGKLEITNKGFQFLLQDVNTQVWAFLIQYLDLAGEMLNMNVVEVLNFFFMLGSLELGQDYSVDGLTATQRQLLDDLENYGLAYRRKKSSSRYYPTRLATTLTSGNSATITNNSNVDLDAGEGAATEQGFIIVETNSKLYAYTKSQLQISVLNLFCELQFRFANMVTATITRDSIRSALKKGITAQQIISYLTSHAHPQMKKRPALLPSTVKDQIQLWEMERNRLVAQECHLYKDFRTSSDYEMILKHANKLGVVIWSNDSRRMFGVTEAGNEHVKAFIRKKMAQRRNNGGDTSSANGTPA</sequence>
<evidence type="ECO:0000256" key="3">
    <source>
        <dbReference type="ARBA" id="ARBA00007132"/>
    </source>
</evidence>
<dbReference type="GO" id="GO:0003690">
    <property type="term" value="F:double-stranded DNA binding"/>
    <property type="evidence" value="ECO:0007669"/>
    <property type="project" value="TreeGrafter"/>
</dbReference>
<keyword evidence="12" id="KW-1185">Reference proteome</keyword>
<evidence type="ECO:0000256" key="1">
    <source>
        <dbReference type="ARBA" id="ARBA00002817"/>
    </source>
</evidence>
<comment type="function">
    <text evidence="9">Component of the general transcription and DNA repair factor IIH (TFIIH) core complex which is involved in general and transcription-coupled nucleotide excision repair (NER) of damaged DNA.</text>
</comment>
<evidence type="ECO:0000313" key="11">
    <source>
        <dbReference type="EMBL" id="CAG8584618.1"/>
    </source>
</evidence>
<dbReference type="OrthoDB" id="364513at2759"/>
<dbReference type="InterPro" id="IPR040662">
    <property type="entry name" value="Tfb2_C"/>
</dbReference>
<keyword evidence="6 9" id="KW-0804">Transcription</keyword>
<dbReference type="AlphaFoldDB" id="A0A9N9C1S1"/>
<keyword evidence="5 9" id="KW-0805">Transcription regulation</keyword>
<name>A0A9N9C1S1_9GLOM</name>
<accession>A0A9N9C1S1</accession>
<keyword evidence="4 9" id="KW-0227">DNA damage</keyword>
<dbReference type="EMBL" id="CAJVPV010005089">
    <property type="protein sequence ID" value="CAG8584618.1"/>
    <property type="molecule type" value="Genomic_DNA"/>
</dbReference>
<evidence type="ECO:0000256" key="4">
    <source>
        <dbReference type="ARBA" id="ARBA00022763"/>
    </source>
</evidence>
<dbReference type="NCBIfam" id="TIGR00625">
    <property type="entry name" value="tfb2"/>
    <property type="match status" value="1"/>
</dbReference>
<proteinExistence type="inferred from homology"/>
<feature type="domain" description="Transcription factor Tfb2 C-terminal" evidence="10">
    <location>
        <begin position="342"/>
        <end position="409"/>
    </location>
</feature>
<comment type="function">
    <text evidence="1">Component of the general transcription and DNA repair factor IIH (TFIIH) core complex, which is involved in general and transcription-coupled nucleotide excision repair (NER) of damaged DNA and, when complexed to TFIIK, in RNA transcription by RNA polymerase II. In NER, TFIIH acts by opening DNA around the lesion to allow the excision of the damaged oligonucleotide and its replacement by a new DNA fragment. In transcription, TFIIH has an essential role in transcription initiation. When the pre-initiation complex (PIC) has been established, TFIIH is required for promoter opening and promoter escape. Phosphorylation of the C-terminal tail (CTD) of the largest subunit of RNA polymerase II by the kinase module TFIIK controls the initiation of transcription.</text>
</comment>
<dbReference type="PANTHER" id="PTHR13152">
    <property type="entry name" value="TFIIH, POLYPEPTIDE 4"/>
    <property type="match status" value="1"/>
</dbReference>
<evidence type="ECO:0000256" key="6">
    <source>
        <dbReference type="ARBA" id="ARBA00023163"/>
    </source>
</evidence>
<dbReference type="GO" id="GO:0006366">
    <property type="term" value="P:transcription by RNA polymerase II"/>
    <property type="evidence" value="ECO:0007669"/>
    <property type="project" value="UniProtKB-ARBA"/>
</dbReference>
<dbReference type="GO" id="GO:0006289">
    <property type="term" value="P:nucleotide-excision repair"/>
    <property type="evidence" value="ECO:0007669"/>
    <property type="project" value="InterPro"/>
</dbReference>
<dbReference type="Pfam" id="PF18307">
    <property type="entry name" value="Tfb2_C"/>
    <property type="match status" value="1"/>
</dbReference>
<reference evidence="11" key="1">
    <citation type="submission" date="2021-06" db="EMBL/GenBank/DDBJ databases">
        <authorList>
            <person name="Kallberg Y."/>
            <person name="Tangrot J."/>
            <person name="Rosling A."/>
        </authorList>
    </citation>
    <scope>NUCLEOTIDE SEQUENCE</scope>
    <source>
        <strain evidence="11">CL551</strain>
    </source>
</reference>
<dbReference type="PANTHER" id="PTHR13152:SF0">
    <property type="entry name" value="GENERAL TRANSCRIPTION FACTOR IIH SUBUNIT 4"/>
    <property type="match status" value="1"/>
</dbReference>
<dbReference type="InterPro" id="IPR004598">
    <property type="entry name" value="TFIIH_p52/Tfb2"/>
</dbReference>
<dbReference type="FunFam" id="3.30.70.2610:FF:000001">
    <property type="entry name" value="General transcription factor IIH subunit 4"/>
    <property type="match status" value="1"/>
</dbReference>
<organism evidence="11 12">
    <name type="scientific">Acaulospora morrowiae</name>
    <dbReference type="NCBI Taxonomy" id="94023"/>
    <lineage>
        <taxon>Eukaryota</taxon>
        <taxon>Fungi</taxon>
        <taxon>Fungi incertae sedis</taxon>
        <taxon>Mucoromycota</taxon>
        <taxon>Glomeromycotina</taxon>
        <taxon>Glomeromycetes</taxon>
        <taxon>Diversisporales</taxon>
        <taxon>Acaulosporaceae</taxon>
        <taxon>Acaulospora</taxon>
    </lineage>
</organism>
<comment type="subcellular location">
    <subcellularLocation>
        <location evidence="2 9">Nucleus</location>
    </subcellularLocation>
</comment>
<comment type="similarity">
    <text evidence="3 9">Belongs to the TFB2 family.</text>
</comment>
<evidence type="ECO:0000256" key="5">
    <source>
        <dbReference type="ARBA" id="ARBA00023015"/>
    </source>
</evidence>
<gene>
    <name evidence="11" type="ORF">AMORRO_LOCUS7066</name>
</gene>
<dbReference type="GO" id="GO:0005675">
    <property type="term" value="C:transcription factor TFIIH holo complex"/>
    <property type="evidence" value="ECO:0007669"/>
    <property type="project" value="TreeGrafter"/>
</dbReference>
<protein>
    <recommendedName>
        <fullName evidence="9">RNA polymerase II transcription factor B subunit 2</fullName>
    </recommendedName>
</protein>
<feature type="non-terminal residue" evidence="11">
    <location>
        <position position="430"/>
    </location>
</feature>
<dbReference type="GO" id="GO:0001671">
    <property type="term" value="F:ATPase activator activity"/>
    <property type="evidence" value="ECO:0007669"/>
    <property type="project" value="InterPro"/>
</dbReference>
<dbReference type="Proteomes" id="UP000789342">
    <property type="component" value="Unassembled WGS sequence"/>
</dbReference>
<dbReference type="Gene3D" id="3.30.70.2610">
    <property type="match status" value="1"/>
</dbReference>
<dbReference type="Pfam" id="PF03849">
    <property type="entry name" value="Tfb2"/>
    <property type="match status" value="1"/>
</dbReference>
<dbReference type="GO" id="GO:0000439">
    <property type="term" value="C:transcription factor TFIIH core complex"/>
    <property type="evidence" value="ECO:0007669"/>
    <property type="project" value="InterPro"/>
</dbReference>
<evidence type="ECO:0000256" key="7">
    <source>
        <dbReference type="ARBA" id="ARBA00023204"/>
    </source>
</evidence>